<feature type="compositionally biased region" description="Pro residues" evidence="1">
    <location>
        <begin position="29"/>
        <end position="42"/>
    </location>
</feature>
<organism evidence="2 3">
    <name type="scientific">Vigna unguiculata</name>
    <name type="common">Cowpea</name>
    <dbReference type="NCBI Taxonomy" id="3917"/>
    <lineage>
        <taxon>Eukaryota</taxon>
        <taxon>Viridiplantae</taxon>
        <taxon>Streptophyta</taxon>
        <taxon>Embryophyta</taxon>
        <taxon>Tracheophyta</taxon>
        <taxon>Spermatophyta</taxon>
        <taxon>Magnoliopsida</taxon>
        <taxon>eudicotyledons</taxon>
        <taxon>Gunneridae</taxon>
        <taxon>Pentapetalae</taxon>
        <taxon>rosids</taxon>
        <taxon>fabids</taxon>
        <taxon>Fabales</taxon>
        <taxon>Fabaceae</taxon>
        <taxon>Papilionoideae</taxon>
        <taxon>50 kb inversion clade</taxon>
        <taxon>NPAAA clade</taxon>
        <taxon>indigoferoid/millettioid clade</taxon>
        <taxon>Phaseoleae</taxon>
        <taxon>Vigna</taxon>
    </lineage>
</organism>
<protein>
    <submittedName>
        <fullName evidence="2">Uncharacterized protein</fullName>
    </submittedName>
</protein>
<evidence type="ECO:0000313" key="2">
    <source>
        <dbReference type="EMBL" id="QCD83417.1"/>
    </source>
</evidence>
<dbReference type="Proteomes" id="UP000501690">
    <property type="component" value="Linkage Group LG2"/>
</dbReference>
<dbReference type="AlphaFoldDB" id="A0A4D6L4H8"/>
<sequence>MLNPLCVNPNSTSGDFATVTLQFPSARASPPPSPLSKPPQPRRIPLAALRPPQNERQGFIRGTILALNMEEVLFEALFEARGSSEGEPALVQALFEALFENALLMDRSGEGRRLSGG</sequence>
<feature type="region of interest" description="Disordered" evidence="1">
    <location>
        <begin position="24"/>
        <end position="43"/>
    </location>
</feature>
<proteinExistence type="predicted"/>
<name>A0A4D6L4H8_VIGUN</name>
<evidence type="ECO:0000256" key="1">
    <source>
        <dbReference type="SAM" id="MobiDB-lite"/>
    </source>
</evidence>
<reference evidence="2 3" key="1">
    <citation type="submission" date="2019-04" db="EMBL/GenBank/DDBJ databases">
        <title>An improved genome assembly and genetic linkage map for asparagus bean, Vigna unguiculata ssp. sesquipedialis.</title>
        <authorList>
            <person name="Xia Q."/>
            <person name="Zhang R."/>
            <person name="Dong Y."/>
        </authorList>
    </citation>
    <scope>NUCLEOTIDE SEQUENCE [LARGE SCALE GENOMIC DNA]</scope>
    <source>
        <tissue evidence="2">Leaf</tissue>
    </source>
</reference>
<keyword evidence="3" id="KW-1185">Reference proteome</keyword>
<gene>
    <name evidence="2" type="ORF">DEO72_LG2g3761</name>
</gene>
<accession>A0A4D6L4H8</accession>
<evidence type="ECO:0000313" key="3">
    <source>
        <dbReference type="Proteomes" id="UP000501690"/>
    </source>
</evidence>
<dbReference type="EMBL" id="CP039346">
    <property type="protein sequence ID" value="QCD83417.1"/>
    <property type="molecule type" value="Genomic_DNA"/>
</dbReference>